<reference evidence="2" key="1">
    <citation type="submission" date="2017-11" db="EMBL/GenBank/DDBJ databases">
        <authorList>
            <person name="Wibberg D."/>
        </authorList>
    </citation>
    <scope>NUCLEOTIDE SEQUENCE [LARGE SCALE GENOMIC DNA]</scope>
</reference>
<dbReference type="EMBL" id="LT963352">
    <property type="protein sequence ID" value="SOR84419.1"/>
    <property type="molecule type" value="Genomic_DNA"/>
</dbReference>
<keyword evidence="2" id="KW-1185">Reference proteome</keyword>
<sequence>MRRLVGRLFLQQLVLLQLVVLRQLLVLWQQLVVLWQQFLLMAAAGYADGRHGGSSGELLSRMPLWVRPGDAAFAVLSPGHGPLIR</sequence>
<name>A0A2N9BM30_STRCX</name>
<accession>A0A2N9BM30</accession>
<gene>
    <name evidence="1" type="ORF">SCNRRL3882_7864</name>
</gene>
<evidence type="ECO:0000313" key="1">
    <source>
        <dbReference type="EMBL" id="SOR84419.1"/>
    </source>
</evidence>
<organism evidence="1 2">
    <name type="scientific">Streptomyces chartreusis NRRL 3882</name>
    <dbReference type="NCBI Taxonomy" id="1079985"/>
    <lineage>
        <taxon>Bacteria</taxon>
        <taxon>Bacillati</taxon>
        <taxon>Actinomycetota</taxon>
        <taxon>Actinomycetes</taxon>
        <taxon>Kitasatosporales</taxon>
        <taxon>Streptomycetaceae</taxon>
        <taxon>Streptomyces</taxon>
    </lineage>
</organism>
<evidence type="ECO:0000313" key="2">
    <source>
        <dbReference type="Proteomes" id="UP000235464"/>
    </source>
</evidence>
<dbReference type="AlphaFoldDB" id="A0A2N9BM30"/>
<dbReference type="RefSeq" id="WP_010047391.1">
    <property type="nucleotide sequence ID" value="NZ_LT962942.1"/>
</dbReference>
<dbReference type="Proteomes" id="UP000235464">
    <property type="component" value="Chromosome I"/>
</dbReference>
<proteinExistence type="predicted"/>
<protein>
    <submittedName>
        <fullName evidence="1">Uncharacterized protein</fullName>
    </submittedName>
</protein>